<dbReference type="AlphaFoldDB" id="A0A5N6YK88"/>
<gene>
    <name evidence="2" type="ORF">BDV24DRAFT_102124</name>
</gene>
<dbReference type="OrthoDB" id="6270329at2759"/>
<proteinExistence type="predicted"/>
<evidence type="ECO:0000313" key="2">
    <source>
        <dbReference type="EMBL" id="KAE8345934.1"/>
    </source>
</evidence>
<reference evidence="2" key="1">
    <citation type="submission" date="2019-04" db="EMBL/GenBank/DDBJ databases">
        <title>Friends and foes A comparative genomics study of 23 Aspergillus species from section Flavi.</title>
        <authorList>
            <consortium name="DOE Joint Genome Institute"/>
            <person name="Kjaerbolling I."/>
            <person name="Vesth T."/>
            <person name="Frisvad J.C."/>
            <person name="Nybo J.L."/>
            <person name="Theobald S."/>
            <person name="Kildgaard S."/>
            <person name="Isbrandt T."/>
            <person name="Kuo A."/>
            <person name="Sato A."/>
            <person name="Lyhne E.K."/>
            <person name="Kogle M.E."/>
            <person name="Wiebenga A."/>
            <person name="Kun R.S."/>
            <person name="Lubbers R.J."/>
            <person name="Makela M.R."/>
            <person name="Barry K."/>
            <person name="Chovatia M."/>
            <person name="Clum A."/>
            <person name="Daum C."/>
            <person name="Haridas S."/>
            <person name="He G."/>
            <person name="LaButti K."/>
            <person name="Lipzen A."/>
            <person name="Mondo S."/>
            <person name="Riley R."/>
            <person name="Salamov A."/>
            <person name="Simmons B.A."/>
            <person name="Magnuson J.K."/>
            <person name="Henrissat B."/>
            <person name="Mortensen U.H."/>
            <person name="Larsen T.O."/>
            <person name="Devries R.P."/>
            <person name="Grigoriev I.V."/>
            <person name="Machida M."/>
            <person name="Baker S.E."/>
            <person name="Andersen M.R."/>
        </authorList>
    </citation>
    <scope>NUCLEOTIDE SEQUENCE</scope>
    <source>
        <strain evidence="2">CBS 117612</strain>
    </source>
</reference>
<dbReference type="EMBL" id="ML737118">
    <property type="protein sequence ID" value="KAE8345934.1"/>
    <property type="molecule type" value="Genomic_DNA"/>
</dbReference>
<accession>A0A5N6YK88</accession>
<feature type="compositionally biased region" description="Polar residues" evidence="1">
    <location>
        <begin position="1"/>
        <end position="14"/>
    </location>
</feature>
<organism evidence="2">
    <name type="scientific">Aspergillus arachidicola</name>
    <dbReference type="NCBI Taxonomy" id="656916"/>
    <lineage>
        <taxon>Eukaryota</taxon>
        <taxon>Fungi</taxon>
        <taxon>Dikarya</taxon>
        <taxon>Ascomycota</taxon>
        <taxon>Pezizomycotina</taxon>
        <taxon>Eurotiomycetes</taxon>
        <taxon>Eurotiomycetidae</taxon>
        <taxon>Eurotiales</taxon>
        <taxon>Aspergillaceae</taxon>
        <taxon>Aspergillus</taxon>
        <taxon>Aspergillus subgen. Circumdati</taxon>
    </lineage>
</organism>
<evidence type="ECO:0000256" key="1">
    <source>
        <dbReference type="SAM" id="MobiDB-lite"/>
    </source>
</evidence>
<feature type="region of interest" description="Disordered" evidence="1">
    <location>
        <begin position="1"/>
        <end position="23"/>
    </location>
</feature>
<protein>
    <submittedName>
        <fullName evidence="2">Uncharacterized protein</fullName>
    </submittedName>
</protein>
<dbReference type="Proteomes" id="UP000325558">
    <property type="component" value="Unassembled WGS sequence"/>
</dbReference>
<name>A0A5N6YK88_9EURO</name>
<sequence>MATSRFAGLSTNGEKGSMWPRLSSVKRPSEYEKELLTAEVIHHAQQPRVEYAFNSSRIKVSAMSFSIIHMTKS</sequence>